<name>A0ABT6NGJ3_9FIRM</name>
<dbReference type="InterPro" id="IPR004358">
    <property type="entry name" value="Sig_transdc_His_kin-like_C"/>
</dbReference>
<feature type="domain" description="HAMP" evidence="16">
    <location>
        <begin position="193"/>
        <end position="245"/>
    </location>
</feature>
<evidence type="ECO:0000313" key="17">
    <source>
        <dbReference type="EMBL" id="MDH8679517.1"/>
    </source>
</evidence>
<keyword evidence="13 14" id="KW-0472">Membrane</keyword>
<evidence type="ECO:0000256" key="7">
    <source>
        <dbReference type="ARBA" id="ARBA00022692"/>
    </source>
</evidence>
<comment type="caution">
    <text evidence="17">The sequence shown here is derived from an EMBL/GenBank/DDBJ whole genome shotgun (WGS) entry which is preliminary data.</text>
</comment>
<evidence type="ECO:0000256" key="14">
    <source>
        <dbReference type="SAM" id="Phobius"/>
    </source>
</evidence>
<dbReference type="InterPro" id="IPR036097">
    <property type="entry name" value="HisK_dim/P_sf"/>
</dbReference>
<proteinExistence type="predicted"/>
<keyword evidence="18" id="KW-1185">Reference proteome</keyword>
<accession>A0ABT6NGJ3</accession>
<sequence>MKSIRGKLWTWLMLLVISMLVILWLFQVVFLERFYYAMHFQRTEDKVYEVSKLIGATGSSQAGLNDDGVRTKIEELTELTGLGVMILDGQGSTLYQDNLAVEQMFKRSLSELVSHVLTGKTEITTVAHMRFDTEYWVMATPVIDQKSIVVGAMIITAPIEPVAETAEIIKSQLLYIMLILLILASAIALVVSKQFTRPLIKISLAAKEIAKGKFDTKCEVAQDDEIGQLAKDIEEMGKELGQIDELRKDLIGNISHELRTPLSIIKGYAETLRDVTGNNQEKRELQLDIIIKESNRLSSLIDDVLNMSQLQSGQSITQESCFDMLPLLEEMKARFNVMHPVEIICDVHRTLVFADRDKIEQVLINLIGNAINHAQTETAIRIRVLEAMQCLRVEVSDDGKGIPEKSRLHIWDRFYQLEDQNKGKPMGSGLGLAITKALLLAHDANFGVESELGVGTTFWFELKTCSSNQ</sequence>
<keyword evidence="10 17" id="KW-0067">ATP-binding</keyword>
<evidence type="ECO:0000256" key="13">
    <source>
        <dbReference type="ARBA" id="ARBA00023136"/>
    </source>
</evidence>
<dbReference type="SMART" id="SM00388">
    <property type="entry name" value="HisKA"/>
    <property type="match status" value="1"/>
</dbReference>
<dbReference type="Proteomes" id="UP001158045">
    <property type="component" value="Unassembled WGS sequence"/>
</dbReference>
<dbReference type="PROSITE" id="PS50109">
    <property type="entry name" value="HIS_KIN"/>
    <property type="match status" value="1"/>
</dbReference>
<dbReference type="PANTHER" id="PTHR45528:SF1">
    <property type="entry name" value="SENSOR HISTIDINE KINASE CPXA"/>
    <property type="match status" value="1"/>
</dbReference>
<evidence type="ECO:0000256" key="1">
    <source>
        <dbReference type="ARBA" id="ARBA00000085"/>
    </source>
</evidence>
<dbReference type="Pfam" id="PF02518">
    <property type="entry name" value="HATPase_c"/>
    <property type="match status" value="1"/>
</dbReference>
<feature type="transmembrane region" description="Helical" evidence="14">
    <location>
        <begin position="173"/>
        <end position="191"/>
    </location>
</feature>
<comment type="subcellular location">
    <subcellularLocation>
        <location evidence="2">Cell membrane</location>
        <topology evidence="2">Multi-pass membrane protein</topology>
    </subcellularLocation>
</comment>
<organism evidence="17 18">
    <name type="scientific">Fusibacter bizertensis</name>
    <dbReference type="NCBI Taxonomy" id="1488331"/>
    <lineage>
        <taxon>Bacteria</taxon>
        <taxon>Bacillati</taxon>
        <taxon>Bacillota</taxon>
        <taxon>Clostridia</taxon>
        <taxon>Eubacteriales</taxon>
        <taxon>Eubacteriales Family XII. Incertae Sedis</taxon>
        <taxon>Fusibacter</taxon>
    </lineage>
</organism>
<keyword evidence="4" id="KW-1003">Cell membrane</keyword>
<keyword evidence="9" id="KW-0418">Kinase</keyword>
<keyword evidence="12" id="KW-0902">Two-component regulatory system</keyword>
<dbReference type="InterPro" id="IPR005467">
    <property type="entry name" value="His_kinase_dom"/>
</dbReference>
<dbReference type="CDD" id="cd06225">
    <property type="entry name" value="HAMP"/>
    <property type="match status" value="1"/>
</dbReference>
<keyword evidence="7 14" id="KW-0812">Transmembrane</keyword>
<evidence type="ECO:0000256" key="2">
    <source>
        <dbReference type="ARBA" id="ARBA00004651"/>
    </source>
</evidence>
<dbReference type="Pfam" id="PF00672">
    <property type="entry name" value="HAMP"/>
    <property type="match status" value="1"/>
</dbReference>
<dbReference type="InterPro" id="IPR003661">
    <property type="entry name" value="HisK_dim/P_dom"/>
</dbReference>
<dbReference type="SUPFAM" id="SSF47384">
    <property type="entry name" value="Homodimeric domain of signal transducing histidine kinase"/>
    <property type="match status" value="1"/>
</dbReference>
<evidence type="ECO:0000313" key="18">
    <source>
        <dbReference type="Proteomes" id="UP001158045"/>
    </source>
</evidence>
<reference evidence="17 18" key="1">
    <citation type="submission" date="2023-04" db="EMBL/GenBank/DDBJ databases">
        <title>Fusibacter bizertensis strain WBS, isolated from littoral bottom sediments of the Arctic seas - biochemical and genomic analysis.</title>
        <authorList>
            <person name="Brioukhanov A.L."/>
        </authorList>
    </citation>
    <scope>NUCLEOTIDE SEQUENCE [LARGE SCALE GENOMIC DNA]</scope>
    <source>
        <strain evidence="17 18">WBS</strain>
    </source>
</reference>
<keyword evidence="11 14" id="KW-1133">Transmembrane helix</keyword>
<feature type="domain" description="Histidine kinase" evidence="15">
    <location>
        <begin position="253"/>
        <end position="466"/>
    </location>
</feature>
<dbReference type="Pfam" id="PF00512">
    <property type="entry name" value="HisKA"/>
    <property type="match status" value="1"/>
</dbReference>
<evidence type="ECO:0000256" key="10">
    <source>
        <dbReference type="ARBA" id="ARBA00022840"/>
    </source>
</evidence>
<dbReference type="PANTHER" id="PTHR45528">
    <property type="entry name" value="SENSOR HISTIDINE KINASE CPXA"/>
    <property type="match status" value="1"/>
</dbReference>
<dbReference type="SMART" id="SM00304">
    <property type="entry name" value="HAMP"/>
    <property type="match status" value="1"/>
</dbReference>
<dbReference type="EMBL" id="JARYZI010000013">
    <property type="protein sequence ID" value="MDH8679517.1"/>
    <property type="molecule type" value="Genomic_DNA"/>
</dbReference>
<evidence type="ECO:0000256" key="5">
    <source>
        <dbReference type="ARBA" id="ARBA00022553"/>
    </source>
</evidence>
<dbReference type="SUPFAM" id="SSF158472">
    <property type="entry name" value="HAMP domain-like"/>
    <property type="match status" value="1"/>
</dbReference>
<evidence type="ECO:0000256" key="12">
    <source>
        <dbReference type="ARBA" id="ARBA00023012"/>
    </source>
</evidence>
<keyword evidence="5" id="KW-0597">Phosphoprotein</keyword>
<dbReference type="Gene3D" id="3.30.565.10">
    <property type="entry name" value="Histidine kinase-like ATPase, C-terminal domain"/>
    <property type="match status" value="1"/>
</dbReference>
<evidence type="ECO:0000259" key="15">
    <source>
        <dbReference type="PROSITE" id="PS50109"/>
    </source>
</evidence>
<gene>
    <name evidence="17" type="ORF">QE109_15265</name>
</gene>
<dbReference type="SUPFAM" id="SSF55874">
    <property type="entry name" value="ATPase domain of HSP90 chaperone/DNA topoisomerase II/histidine kinase"/>
    <property type="match status" value="1"/>
</dbReference>
<dbReference type="InterPro" id="IPR036890">
    <property type="entry name" value="HATPase_C_sf"/>
</dbReference>
<dbReference type="RefSeq" id="WP_281095414.1">
    <property type="nucleotide sequence ID" value="NZ_JARYZI010000013.1"/>
</dbReference>
<dbReference type="InterPro" id="IPR050398">
    <property type="entry name" value="HssS/ArlS-like"/>
</dbReference>
<dbReference type="CDD" id="cd00082">
    <property type="entry name" value="HisKA"/>
    <property type="match status" value="1"/>
</dbReference>
<dbReference type="GO" id="GO:0005524">
    <property type="term" value="F:ATP binding"/>
    <property type="evidence" value="ECO:0007669"/>
    <property type="project" value="UniProtKB-KW"/>
</dbReference>
<dbReference type="PRINTS" id="PR00344">
    <property type="entry name" value="BCTRLSENSOR"/>
</dbReference>
<feature type="transmembrane region" description="Helical" evidence="14">
    <location>
        <begin position="12"/>
        <end position="31"/>
    </location>
</feature>
<evidence type="ECO:0000256" key="6">
    <source>
        <dbReference type="ARBA" id="ARBA00022679"/>
    </source>
</evidence>
<evidence type="ECO:0000256" key="11">
    <source>
        <dbReference type="ARBA" id="ARBA00022989"/>
    </source>
</evidence>
<dbReference type="SMART" id="SM00387">
    <property type="entry name" value="HATPase_c"/>
    <property type="match status" value="1"/>
</dbReference>
<dbReference type="Gene3D" id="1.10.287.130">
    <property type="match status" value="1"/>
</dbReference>
<evidence type="ECO:0000256" key="8">
    <source>
        <dbReference type="ARBA" id="ARBA00022741"/>
    </source>
</evidence>
<dbReference type="InterPro" id="IPR003660">
    <property type="entry name" value="HAMP_dom"/>
</dbReference>
<evidence type="ECO:0000256" key="4">
    <source>
        <dbReference type="ARBA" id="ARBA00022475"/>
    </source>
</evidence>
<dbReference type="Gene3D" id="6.10.340.10">
    <property type="match status" value="1"/>
</dbReference>
<keyword evidence="6" id="KW-0808">Transferase</keyword>
<comment type="catalytic activity">
    <reaction evidence="1">
        <text>ATP + protein L-histidine = ADP + protein N-phospho-L-histidine.</text>
        <dbReference type="EC" id="2.7.13.3"/>
    </reaction>
</comment>
<dbReference type="PROSITE" id="PS50885">
    <property type="entry name" value="HAMP"/>
    <property type="match status" value="1"/>
</dbReference>
<protein>
    <recommendedName>
        <fullName evidence="3">histidine kinase</fullName>
        <ecNumber evidence="3">2.7.13.3</ecNumber>
    </recommendedName>
</protein>
<dbReference type="EC" id="2.7.13.3" evidence="3"/>
<evidence type="ECO:0000256" key="3">
    <source>
        <dbReference type="ARBA" id="ARBA00012438"/>
    </source>
</evidence>
<evidence type="ECO:0000259" key="16">
    <source>
        <dbReference type="PROSITE" id="PS50885"/>
    </source>
</evidence>
<dbReference type="InterPro" id="IPR003594">
    <property type="entry name" value="HATPase_dom"/>
</dbReference>
<dbReference type="CDD" id="cd00075">
    <property type="entry name" value="HATPase"/>
    <property type="match status" value="1"/>
</dbReference>
<keyword evidence="8" id="KW-0547">Nucleotide-binding</keyword>
<evidence type="ECO:0000256" key="9">
    <source>
        <dbReference type="ARBA" id="ARBA00022777"/>
    </source>
</evidence>